<sequence length="152" mass="16253">MPNPSLRRSPAASPRLARGRALLGAACAAVVASTALIGSDTLAGPHSPAAPTASAPAPRPPWLQRLIQQLKTQPMGNPPQSVWRYLYRGRLVYYLPPQCCDQYSVLFDEDGTVIAAPDGGLTGRGDGRASDFHTVRTQGLLLWRDPRGSARP</sequence>
<dbReference type="RefSeq" id="WP_323357565.1">
    <property type="nucleotide sequence ID" value="NZ_JAYGHY010000056.1"/>
</dbReference>
<keyword evidence="3" id="KW-1185">Reference proteome</keyword>
<proteinExistence type="predicted"/>
<dbReference type="Pfam" id="PF22311">
    <property type="entry name" value="DUF6970"/>
    <property type="match status" value="1"/>
</dbReference>
<dbReference type="InterPro" id="IPR054243">
    <property type="entry name" value="DUF6970"/>
</dbReference>
<feature type="domain" description="DUF6970" evidence="1">
    <location>
        <begin position="68"/>
        <end position="145"/>
    </location>
</feature>
<name>A0ABU5SYL4_9CYAN</name>
<protein>
    <recommendedName>
        <fullName evidence="1">DUF6970 domain-containing protein</fullName>
    </recommendedName>
</protein>
<evidence type="ECO:0000313" key="2">
    <source>
        <dbReference type="EMBL" id="MEA5443581.1"/>
    </source>
</evidence>
<reference evidence="2 3" key="1">
    <citation type="submission" date="2023-12" db="EMBL/GenBank/DDBJ databases">
        <title>Baltic Sea Cyanobacteria.</title>
        <authorList>
            <person name="Delbaje E."/>
            <person name="Fewer D.P."/>
            <person name="Shishido T.K."/>
        </authorList>
    </citation>
    <scope>NUCLEOTIDE SEQUENCE [LARGE SCALE GENOMIC DNA]</scope>
    <source>
        <strain evidence="2 3">UHCC 0281</strain>
    </source>
</reference>
<evidence type="ECO:0000259" key="1">
    <source>
        <dbReference type="Pfam" id="PF22311"/>
    </source>
</evidence>
<comment type="caution">
    <text evidence="2">The sequence shown here is derived from an EMBL/GenBank/DDBJ whole genome shotgun (WGS) entry which is preliminary data.</text>
</comment>
<organism evidence="2 3">
    <name type="scientific">Cyanobium gracile UHCC 0281</name>
    <dbReference type="NCBI Taxonomy" id="3110309"/>
    <lineage>
        <taxon>Bacteria</taxon>
        <taxon>Bacillati</taxon>
        <taxon>Cyanobacteriota</taxon>
        <taxon>Cyanophyceae</taxon>
        <taxon>Synechococcales</taxon>
        <taxon>Prochlorococcaceae</taxon>
        <taxon>Cyanobium</taxon>
    </lineage>
</organism>
<accession>A0ABU5SYL4</accession>
<gene>
    <name evidence="2" type="ORF">VB739_13550</name>
</gene>
<dbReference type="EMBL" id="JAYGHY010000056">
    <property type="protein sequence ID" value="MEA5443581.1"/>
    <property type="molecule type" value="Genomic_DNA"/>
</dbReference>
<dbReference type="Proteomes" id="UP001302329">
    <property type="component" value="Unassembled WGS sequence"/>
</dbReference>
<evidence type="ECO:0000313" key="3">
    <source>
        <dbReference type="Proteomes" id="UP001302329"/>
    </source>
</evidence>